<feature type="transmembrane region" description="Helical" evidence="1">
    <location>
        <begin position="204"/>
        <end position="223"/>
    </location>
</feature>
<keyword evidence="1" id="KW-1133">Transmembrane helix</keyword>
<evidence type="ECO:0000313" key="3">
    <source>
        <dbReference type="Proteomes" id="UP000308744"/>
    </source>
</evidence>
<dbReference type="EMBL" id="SZPU01000032">
    <property type="protein sequence ID" value="TKI69157.1"/>
    <property type="molecule type" value="Genomic_DNA"/>
</dbReference>
<feature type="transmembrane region" description="Helical" evidence="1">
    <location>
        <begin position="58"/>
        <end position="80"/>
    </location>
</feature>
<sequence>MQSSFKYEVRKMKKVFNKLFLWILIVQIFSLIFFTIVGKFEVNDSDDILQNGKGIITLSITVTLTVVTIYAVMLINRVLIIRYIGNFRERTYAYPTGRDQMFRAKIYAFIYKYMIVFVISTLLINTAFYLFCIITSFINFTTPVYVFLPNIVLLSVFVSIAIILISGICGIYYQSTNICLITSIILIVLIGNLVANAYNLDALFVLIINVGLCVINFSLIKFLEHHIRVDDLLHK</sequence>
<feature type="transmembrane region" description="Helical" evidence="1">
    <location>
        <begin position="144"/>
        <end position="166"/>
    </location>
</feature>
<protein>
    <recommendedName>
        <fullName evidence="4">ABC transporter permease</fullName>
    </recommendedName>
</protein>
<name>A0A4U2Z4N3_9BACI</name>
<accession>A0A4U2Z4N3</accession>
<evidence type="ECO:0000313" key="2">
    <source>
        <dbReference type="EMBL" id="TKI69157.1"/>
    </source>
</evidence>
<dbReference type="RefSeq" id="WP_107896341.1">
    <property type="nucleotide sequence ID" value="NZ_PYWM01000019.1"/>
</dbReference>
<gene>
    <name evidence="2" type="ORF">FC756_09295</name>
</gene>
<dbReference type="Proteomes" id="UP000308744">
    <property type="component" value="Unassembled WGS sequence"/>
</dbReference>
<comment type="caution">
    <text evidence="2">The sequence shown here is derived from an EMBL/GenBank/DDBJ whole genome shotgun (WGS) entry which is preliminary data.</text>
</comment>
<reference evidence="2 3" key="1">
    <citation type="submission" date="2019-04" db="EMBL/GenBank/DDBJ databases">
        <title>Lysinibacillus genome sequencing.</title>
        <authorList>
            <person name="Dunlap C."/>
        </authorList>
    </citation>
    <scope>NUCLEOTIDE SEQUENCE [LARGE SCALE GENOMIC DNA]</scope>
    <source>
        <strain evidence="2 3">CCTCC AB 2010389</strain>
    </source>
</reference>
<evidence type="ECO:0000256" key="1">
    <source>
        <dbReference type="SAM" id="Phobius"/>
    </source>
</evidence>
<feature type="transmembrane region" description="Helical" evidence="1">
    <location>
        <begin position="178"/>
        <end position="198"/>
    </location>
</feature>
<evidence type="ECO:0008006" key="4">
    <source>
        <dbReference type="Google" id="ProtNLM"/>
    </source>
</evidence>
<keyword evidence="1" id="KW-0812">Transmembrane</keyword>
<organism evidence="2 3">
    <name type="scientific">Lysinibacillus mangiferihumi</name>
    <dbReference type="NCBI Taxonomy" id="1130819"/>
    <lineage>
        <taxon>Bacteria</taxon>
        <taxon>Bacillati</taxon>
        <taxon>Bacillota</taxon>
        <taxon>Bacilli</taxon>
        <taxon>Bacillales</taxon>
        <taxon>Bacillaceae</taxon>
        <taxon>Lysinibacillus</taxon>
    </lineage>
</organism>
<keyword evidence="3" id="KW-1185">Reference proteome</keyword>
<proteinExistence type="predicted"/>
<feature type="transmembrane region" description="Helical" evidence="1">
    <location>
        <begin position="110"/>
        <end position="138"/>
    </location>
</feature>
<dbReference type="AlphaFoldDB" id="A0A4U2Z4N3"/>
<keyword evidence="1" id="KW-0472">Membrane</keyword>
<feature type="transmembrane region" description="Helical" evidence="1">
    <location>
        <begin position="20"/>
        <end position="38"/>
    </location>
</feature>